<dbReference type="GO" id="GO:0009380">
    <property type="term" value="C:excinuclease repair complex"/>
    <property type="evidence" value="ECO:0007669"/>
    <property type="project" value="TreeGrafter"/>
</dbReference>
<evidence type="ECO:0000259" key="4">
    <source>
        <dbReference type="PROSITE" id="PS50165"/>
    </source>
</evidence>
<dbReference type="GO" id="GO:0006974">
    <property type="term" value="P:DNA damage response"/>
    <property type="evidence" value="ECO:0007669"/>
    <property type="project" value="TreeGrafter"/>
</dbReference>
<accession>A0A0G0SK29</accession>
<feature type="domain" description="UvrC family homology region profile" evidence="4">
    <location>
        <begin position="208"/>
        <end position="309"/>
    </location>
</feature>
<sequence length="384" mass="44707">MDDAEYISYIKVSSEFEALLLEAKLIKLYLPKYNIIAKDDKHPLYIQITDEEYPRVITARKSDLKNIPDLATYGPFPSSGNVKGVLKMLRRIFPYSEHKIGKRACLYSQIGLCDPCPNRIEEIKNEVLKLKNKKQYHKNIRNIRSLLNGNINSLKKDLEKEMKNFSVHQNFEEAAAVRNKIQKLEYITNSKTPVDHYIENPNLYEDIRNKELADFKKILDLHGMFVNSLKRIECFDVAHLSGSNATASMVTFIEGTAEKSLYRHFRIIQKRGNDDYESMLEVSRRRKKHLSDWGRPDLIVVDGGKGQLSVFLKEFEKDKIPVVGLAKRFETLIIPIKNSGKVNVKEYRFPKGPTLNLMQRIRDEAHRFAQLYHHRLFSRSLFES</sequence>
<evidence type="ECO:0000313" key="6">
    <source>
        <dbReference type="Proteomes" id="UP000034293"/>
    </source>
</evidence>
<dbReference type="PROSITE" id="PS50164">
    <property type="entry name" value="GIY_YIG"/>
    <property type="match status" value="1"/>
</dbReference>
<feature type="domain" description="GIY-YIG" evidence="3">
    <location>
        <begin position="1"/>
        <end position="35"/>
    </location>
</feature>
<feature type="domain" description="UVR" evidence="2">
    <location>
        <begin position="152"/>
        <end position="187"/>
    </location>
</feature>
<dbReference type="InterPro" id="IPR001943">
    <property type="entry name" value="UVR_dom"/>
</dbReference>
<evidence type="ECO:0000313" key="5">
    <source>
        <dbReference type="EMBL" id="KKR62716.1"/>
    </source>
</evidence>
<gene>
    <name evidence="5" type="ORF">UU02_C0042G0012</name>
</gene>
<dbReference type="SUPFAM" id="SSF82771">
    <property type="entry name" value="GIY-YIG endonuclease"/>
    <property type="match status" value="1"/>
</dbReference>
<dbReference type="InterPro" id="IPR000305">
    <property type="entry name" value="GIY-YIG_endonuc"/>
</dbReference>
<dbReference type="InterPro" id="IPR038476">
    <property type="entry name" value="UvrC_RNase_H_dom_sf"/>
</dbReference>
<dbReference type="PROSITE" id="PS50151">
    <property type="entry name" value="UVR"/>
    <property type="match status" value="1"/>
</dbReference>
<feature type="coiled-coil region" evidence="1">
    <location>
        <begin position="120"/>
        <end position="164"/>
    </location>
</feature>
<dbReference type="InterPro" id="IPR036876">
    <property type="entry name" value="UVR_dom_sf"/>
</dbReference>
<dbReference type="InterPro" id="IPR001162">
    <property type="entry name" value="UvrC_RNase_H_dom"/>
</dbReference>
<dbReference type="Pfam" id="PF02151">
    <property type="entry name" value="UVR"/>
    <property type="match status" value="1"/>
</dbReference>
<reference evidence="5 6" key="1">
    <citation type="journal article" date="2015" name="Nature">
        <title>rRNA introns, odd ribosomes, and small enigmatic genomes across a large radiation of phyla.</title>
        <authorList>
            <person name="Brown C.T."/>
            <person name="Hug L.A."/>
            <person name="Thomas B.C."/>
            <person name="Sharon I."/>
            <person name="Castelle C.J."/>
            <person name="Singh A."/>
            <person name="Wilkins M.J."/>
            <person name="Williams K.H."/>
            <person name="Banfield J.F."/>
        </authorList>
    </citation>
    <scope>NUCLEOTIDE SEQUENCE [LARGE SCALE GENOMIC DNA]</scope>
</reference>
<dbReference type="InterPro" id="IPR050066">
    <property type="entry name" value="UvrABC_protein_C"/>
</dbReference>
<dbReference type="Gene3D" id="4.10.860.10">
    <property type="entry name" value="UVR domain"/>
    <property type="match status" value="1"/>
</dbReference>
<dbReference type="Proteomes" id="UP000034293">
    <property type="component" value="Unassembled WGS sequence"/>
</dbReference>
<evidence type="ECO:0000259" key="2">
    <source>
        <dbReference type="PROSITE" id="PS50151"/>
    </source>
</evidence>
<evidence type="ECO:0000259" key="3">
    <source>
        <dbReference type="PROSITE" id="PS50164"/>
    </source>
</evidence>
<dbReference type="InterPro" id="IPR035901">
    <property type="entry name" value="GIY-YIG_endonuc_sf"/>
</dbReference>
<dbReference type="Pfam" id="PF08459">
    <property type="entry name" value="UvrC_RNaseH_dom"/>
    <property type="match status" value="1"/>
</dbReference>
<keyword evidence="1" id="KW-0175">Coiled coil</keyword>
<dbReference type="GO" id="GO:0009381">
    <property type="term" value="F:excinuclease ABC activity"/>
    <property type="evidence" value="ECO:0007669"/>
    <property type="project" value="InterPro"/>
</dbReference>
<dbReference type="Gene3D" id="3.40.1440.10">
    <property type="entry name" value="GIY-YIG endonuclease"/>
    <property type="match status" value="1"/>
</dbReference>
<organism evidence="5 6">
    <name type="scientific">Candidatus Woesebacteria bacterium GW2011_GWA1_40_43</name>
    <dbReference type="NCBI Taxonomy" id="1618553"/>
    <lineage>
        <taxon>Bacteria</taxon>
        <taxon>Candidatus Woeseibacteriota</taxon>
    </lineage>
</organism>
<dbReference type="EMBL" id="LBZA01000042">
    <property type="protein sequence ID" value="KKR62716.1"/>
    <property type="molecule type" value="Genomic_DNA"/>
</dbReference>
<dbReference type="PROSITE" id="PS50165">
    <property type="entry name" value="UVRC"/>
    <property type="match status" value="1"/>
</dbReference>
<dbReference type="AlphaFoldDB" id="A0A0G0SK29"/>
<dbReference type="PANTHER" id="PTHR30562:SF1">
    <property type="entry name" value="UVRABC SYSTEM PROTEIN C"/>
    <property type="match status" value="1"/>
</dbReference>
<dbReference type="Gene3D" id="3.30.420.340">
    <property type="entry name" value="UvrC, RNAse H endonuclease domain"/>
    <property type="match status" value="1"/>
</dbReference>
<proteinExistence type="predicted"/>
<protein>
    <submittedName>
        <fullName evidence="5">Excinuclease ABC C subunit domain protein</fullName>
    </submittedName>
</protein>
<evidence type="ECO:0000256" key="1">
    <source>
        <dbReference type="SAM" id="Coils"/>
    </source>
</evidence>
<dbReference type="PATRIC" id="fig|1618553.3.peg.536"/>
<name>A0A0G0SK29_9BACT</name>
<comment type="caution">
    <text evidence="5">The sequence shown here is derived from an EMBL/GenBank/DDBJ whole genome shotgun (WGS) entry which is preliminary data.</text>
</comment>
<dbReference type="SUPFAM" id="SSF46600">
    <property type="entry name" value="C-terminal UvrC-binding domain of UvrB"/>
    <property type="match status" value="1"/>
</dbReference>
<dbReference type="PANTHER" id="PTHR30562">
    <property type="entry name" value="UVRC/OXIDOREDUCTASE"/>
    <property type="match status" value="1"/>
</dbReference>